<dbReference type="Proteomes" id="UP000838878">
    <property type="component" value="Chromosome 4"/>
</dbReference>
<evidence type="ECO:0000313" key="1">
    <source>
        <dbReference type="EMBL" id="CAH0723751.1"/>
    </source>
</evidence>
<evidence type="ECO:0000313" key="2">
    <source>
        <dbReference type="Proteomes" id="UP000838878"/>
    </source>
</evidence>
<sequence length="111" mass="12646">MVVTPVSAAYRTFNRKGSIGCHNDRNLFLRLYHDGLPEQARTYFKWSDVLRPHDETRNDAGARIPLGRTPLPPTSLRTRIKTDLDTKMSLYDNIRWTVHNAAFSLSASLSS</sequence>
<dbReference type="OrthoDB" id="10389939at2759"/>
<dbReference type="AlphaFoldDB" id="A0A8J9YEZ5"/>
<organism evidence="1 2">
    <name type="scientific">Brenthis ino</name>
    <name type="common">lesser marbled fritillary</name>
    <dbReference type="NCBI Taxonomy" id="405034"/>
    <lineage>
        <taxon>Eukaryota</taxon>
        <taxon>Metazoa</taxon>
        <taxon>Ecdysozoa</taxon>
        <taxon>Arthropoda</taxon>
        <taxon>Hexapoda</taxon>
        <taxon>Insecta</taxon>
        <taxon>Pterygota</taxon>
        <taxon>Neoptera</taxon>
        <taxon>Endopterygota</taxon>
        <taxon>Lepidoptera</taxon>
        <taxon>Glossata</taxon>
        <taxon>Ditrysia</taxon>
        <taxon>Papilionoidea</taxon>
        <taxon>Nymphalidae</taxon>
        <taxon>Heliconiinae</taxon>
        <taxon>Argynnini</taxon>
        <taxon>Brenthis</taxon>
    </lineage>
</organism>
<reference evidence="1" key="1">
    <citation type="submission" date="2021-12" db="EMBL/GenBank/DDBJ databases">
        <authorList>
            <person name="Martin H S."/>
        </authorList>
    </citation>
    <scope>NUCLEOTIDE SEQUENCE</scope>
</reference>
<accession>A0A8J9YEZ5</accession>
<proteinExistence type="predicted"/>
<name>A0A8J9YEZ5_9NEOP</name>
<feature type="non-terminal residue" evidence="1">
    <location>
        <position position="111"/>
    </location>
</feature>
<gene>
    <name evidence="1" type="ORF">BINO364_LOCUS9536</name>
</gene>
<keyword evidence="2" id="KW-1185">Reference proteome</keyword>
<dbReference type="EMBL" id="OV170224">
    <property type="protein sequence ID" value="CAH0723751.1"/>
    <property type="molecule type" value="Genomic_DNA"/>
</dbReference>
<protein>
    <submittedName>
        <fullName evidence="1">Uncharacterized protein</fullName>
    </submittedName>
</protein>